<organism evidence="4 5">
    <name type="scientific">Acidisoma silvae</name>
    <dbReference type="NCBI Taxonomy" id="2802396"/>
    <lineage>
        <taxon>Bacteria</taxon>
        <taxon>Pseudomonadati</taxon>
        <taxon>Pseudomonadota</taxon>
        <taxon>Alphaproteobacteria</taxon>
        <taxon>Acetobacterales</taxon>
        <taxon>Acidocellaceae</taxon>
        <taxon>Acidisoma</taxon>
    </lineage>
</organism>
<feature type="domain" description="Helicase ATP-binding" evidence="3">
    <location>
        <begin position="877"/>
        <end position="1144"/>
    </location>
</feature>
<sequence>MTNAAQYSFGLFDTTALGWTLDAPRATSAQSTDPTVELTPCVNAARPATRIAAGKNYRLDGERILARSWSGRAHDNIRAIALSKEIEDAGRAASRDEQEQLLRFIGFGATDLAQNAFPLPGADGFRDGWEHLGQSLVNSTNDGEYAALQRATQYAHYTPEPVIRAIWRVAQHLGYGGGRVLEPGMGTGLFFALMPDELRASSRLTGIEYDPVTARIARLLHPEARIHCEDYTRSRLGGGFDLAIGNPPFADRIVRGDPTTAGLGLRLHDYFIARSISRLRPGGIALMVTSTGTMDKASRTAREHIASMADLVGAVRLPEGSMKATAGTEVVIDILAFQRRVEGAPAAGAPWMDLIELRLDGDEGGDSSDAGADESREPEHRHLRRGVVHINEYFAAHPEMVLGSHGQRRGIYGPGWSYTCRPNAPFATIEAQLDQALGRLPAGITTPPSADHDREDDDEIASVGLAADGATVREGSYVAGKDGRLCQIIDGRSSPVAIRTGKGGEGLTPKAAKVIRALMPIRDAVREVLRTQAAGRPWMQAQVRLRTAYSTFIRYHGPINHTVVTVTRDAESGEEKETHRRPNLAHFADDPDCWLVASIEDYDLEAGIAKKGPIFDQRVVSPPMTPVITSATDALAVALNEVGFVDPERLAELLECEPKDALDRLGATVFRNPLTEGWETADAYLSGPVRTKLAVARDAALLDPQYARNVEALLEAQPQDIPPSGITARLGAPWIPTKDIEAFTLEVMETETRIFHMEEVATWTVDGHRFATSAAGTSEWGTPRRHAGSLLHDALNSATPQIFDTEIVDGSERRVLNPEATEAAKEKLNKIKTAFSTWVWADHERADRLSRLYNDRFNNLVPRHFDGAHLTLPGASDIIRLYGHQKRVIWRIITSGSTYMAHAVGAGKTFSMAAAIMEQRRLGLISKAMLVVPGHCLAQASREFLQLYPTARILVADETNFAKDKRARFLARAATGSWDAIIITHSAFRFIGVPANFEREIISQQIDTFEALKLKADADDRVTRKRLEAMRECLSDQLEAIKDRRDDMVTIDEISVSQIIVDEAQEFRKLSFATNRLNLKGVDPEGSQRAWDLYVKMRFIDSRNPRRALIQASGTPITNTLGEMFTLLRFQNETTLHDRGVHEFDAWAASFGDTRTELELQPSGSYKPVERFSRFVNVPELIDMFRACSDIVLKDDLRQYLRLPKIKTGQRQLVTADASEAFRDYQAHLADRISEIESRTRKVQKGDDILLAVITDGRHAAIDMRLVGLANDNEPDNKLNKLIATVHDIWLRTANDRFKKPDGSPDPIPGGGQIIFSDLGTLEAEKTRGFSAYRWIRNELVRLGVPASDIAIVQDYKKTADKQRLFNEFNAGRIRVLIGSTKKMGTGANVQRRLKAEHHLDVPWLPSEIEQREGRIERQGNQYDEIEIFAYATLGSLDATMWQNNERKQRFVSAALSGDRSIRTIDDIGEAANQFALAKAIASGDARLMQKAGLEAEIARLDRQRAAHFDDQLNIRRRIADADAEHRHATRRIADIGKDLIQHVSTRGDAFRMEFEGQLVTDRRVAGTSLLSKVRLAERGKVPMEKDLGSIGSFALACHADRGWRREFEASLLLRRNGLDQEIPFDDELTPLGLMSRIEHILDRLGIDLQEQERRAVEAQNRLNGYQERSGQTFSLQAELDAKLAQLARLDADLAQTAQKAA</sequence>
<dbReference type="GO" id="GO:0032259">
    <property type="term" value="P:methylation"/>
    <property type="evidence" value="ECO:0007669"/>
    <property type="project" value="InterPro"/>
</dbReference>
<keyword evidence="5" id="KW-1185">Reference proteome</keyword>
<dbReference type="PANTHER" id="PTHR41313">
    <property type="entry name" value="ADENINE-SPECIFIC METHYLTRANSFERASE"/>
    <property type="match status" value="1"/>
</dbReference>
<dbReference type="CDD" id="cd02440">
    <property type="entry name" value="AdoMet_MTases"/>
    <property type="match status" value="1"/>
</dbReference>
<dbReference type="SUPFAM" id="SSF52540">
    <property type="entry name" value="P-loop containing nucleoside triphosphate hydrolases"/>
    <property type="match status" value="2"/>
</dbReference>
<dbReference type="SMART" id="SM00487">
    <property type="entry name" value="DEXDc"/>
    <property type="match status" value="1"/>
</dbReference>
<feature type="region of interest" description="Disordered" evidence="2">
    <location>
        <begin position="360"/>
        <end position="380"/>
    </location>
</feature>
<keyword evidence="1" id="KW-0175">Coiled coil</keyword>
<dbReference type="InterPro" id="IPR027417">
    <property type="entry name" value="P-loop_NTPase"/>
</dbReference>
<dbReference type="InterPro" id="IPR002052">
    <property type="entry name" value="DNA_methylase_N6_adenine_CS"/>
</dbReference>
<dbReference type="PRINTS" id="PR00507">
    <property type="entry name" value="N12N6MTFRASE"/>
</dbReference>
<dbReference type="GO" id="GO:0008168">
    <property type="term" value="F:methyltransferase activity"/>
    <property type="evidence" value="ECO:0007669"/>
    <property type="project" value="InterPro"/>
</dbReference>
<reference evidence="4" key="2">
    <citation type="submission" date="2021-01" db="EMBL/GenBank/DDBJ databases">
        <authorList>
            <person name="Mieszkin S."/>
            <person name="Pouder E."/>
            <person name="Alain K."/>
        </authorList>
    </citation>
    <scope>NUCLEOTIDE SEQUENCE</scope>
    <source>
        <strain evidence="4">HW T2.11</strain>
    </source>
</reference>
<gene>
    <name evidence="4" type="ORF">ASILVAE211_22160</name>
</gene>
<dbReference type="EMBL" id="JAESVB010000019">
    <property type="protein sequence ID" value="MCB8877911.1"/>
    <property type="molecule type" value="Genomic_DNA"/>
</dbReference>
<dbReference type="RefSeq" id="WP_227323556.1">
    <property type="nucleotide sequence ID" value="NZ_JAESVB010000019.1"/>
</dbReference>
<feature type="coiled-coil region" evidence="1">
    <location>
        <begin position="1635"/>
        <end position="1700"/>
    </location>
</feature>
<dbReference type="InterPro" id="IPR052933">
    <property type="entry name" value="DNA_Protect_Modify"/>
</dbReference>
<evidence type="ECO:0000256" key="2">
    <source>
        <dbReference type="SAM" id="MobiDB-lite"/>
    </source>
</evidence>
<evidence type="ECO:0000256" key="1">
    <source>
        <dbReference type="SAM" id="Coils"/>
    </source>
</evidence>
<dbReference type="Gene3D" id="3.40.50.300">
    <property type="entry name" value="P-loop containing nucleotide triphosphate hydrolases"/>
    <property type="match status" value="2"/>
</dbReference>
<dbReference type="PANTHER" id="PTHR41313:SF1">
    <property type="entry name" value="DNA METHYLASE ADENINE-SPECIFIC DOMAIN-CONTAINING PROTEIN"/>
    <property type="match status" value="1"/>
</dbReference>
<dbReference type="SUPFAM" id="SSF53335">
    <property type="entry name" value="S-adenosyl-L-methionine-dependent methyltransferases"/>
    <property type="match status" value="1"/>
</dbReference>
<name>A0A963YVL2_9PROT</name>
<evidence type="ECO:0000313" key="5">
    <source>
        <dbReference type="Proteomes" id="UP000708298"/>
    </source>
</evidence>
<reference evidence="4" key="1">
    <citation type="journal article" date="2021" name="Microorganisms">
        <title>Acidisoma silvae sp. nov. and Acidisomacellulosilytica sp. nov., Two Acidophilic Bacteria Isolated from Decaying Wood, Hydrolyzing Cellulose and Producing Poly-3-hydroxybutyrate.</title>
        <authorList>
            <person name="Mieszkin S."/>
            <person name="Pouder E."/>
            <person name="Uroz S."/>
            <person name="Simon-Colin C."/>
            <person name="Alain K."/>
        </authorList>
    </citation>
    <scope>NUCLEOTIDE SEQUENCE</scope>
    <source>
        <strain evidence="4">HW T2.11</strain>
    </source>
</reference>
<dbReference type="InterPro" id="IPR029063">
    <property type="entry name" value="SAM-dependent_MTases_sf"/>
</dbReference>
<accession>A0A963YVL2</accession>
<dbReference type="Proteomes" id="UP000708298">
    <property type="component" value="Unassembled WGS sequence"/>
</dbReference>
<proteinExistence type="predicted"/>
<dbReference type="InterPro" id="IPR014001">
    <property type="entry name" value="Helicase_ATP-bd"/>
</dbReference>
<evidence type="ECO:0000259" key="3">
    <source>
        <dbReference type="SMART" id="SM00487"/>
    </source>
</evidence>
<dbReference type="Gene3D" id="3.40.50.150">
    <property type="entry name" value="Vaccinia Virus protein VP39"/>
    <property type="match status" value="1"/>
</dbReference>
<protein>
    <submittedName>
        <fullName evidence="4">Lactate dehydrogenase</fullName>
    </submittedName>
</protein>
<evidence type="ECO:0000313" key="4">
    <source>
        <dbReference type="EMBL" id="MCB8877911.1"/>
    </source>
</evidence>
<dbReference type="PROSITE" id="PS00092">
    <property type="entry name" value="N6_MTASE"/>
    <property type="match status" value="1"/>
</dbReference>
<comment type="caution">
    <text evidence="4">The sequence shown here is derived from an EMBL/GenBank/DDBJ whole genome shotgun (WGS) entry which is preliminary data.</text>
</comment>
<dbReference type="GO" id="GO:0003676">
    <property type="term" value="F:nucleic acid binding"/>
    <property type="evidence" value="ECO:0007669"/>
    <property type="project" value="InterPro"/>
</dbReference>